<evidence type="ECO:0000256" key="2">
    <source>
        <dbReference type="ARBA" id="ARBA00022695"/>
    </source>
</evidence>
<keyword evidence="5" id="KW-1185">Reference proteome</keyword>
<feature type="domain" description="Nucleotidyl transferase" evidence="3">
    <location>
        <begin position="12"/>
        <end position="118"/>
    </location>
</feature>
<sequence length="244" mass="26901">MPKEISFHPKSAMVLSAGLGKRMRPLTATTPKPLIEVDGKSMFARAASRLKEAGLETCVVNVHYLADLVETHARRFEGLNVKISDEREELLDTGGGIKKALPMLGTDPFILKNSDSFWLEGVKPNLDLLVETWDDDQMDMLMLLAPAVNAVGYDGKGDFLMDDEGKLERRDERSVAPFIYSGTAMIHPRLFKDTPEGPFSLNLLFDKAIENGRLFGVEGDGLWLHVGTPQGLDDAERAIANSTN</sequence>
<dbReference type="InterPro" id="IPR050065">
    <property type="entry name" value="GlmU-like"/>
</dbReference>
<evidence type="ECO:0000313" key="4">
    <source>
        <dbReference type="EMBL" id="SFJ98796.1"/>
    </source>
</evidence>
<keyword evidence="1 4" id="KW-0808">Transferase</keyword>
<evidence type="ECO:0000256" key="1">
    <source>
        <dbReference type="ARBA" id="ARBA00022679"/>
    </source>
</evidence>
<dbReference type="GO" id="GO:0016740">
    <property type="term" value="F:transferase activity"/>
    <property type="evidence" value="ECO:0007669"/>
    <property type="project" value="UniProtKB-KW"/>
</dbReference>
<dbReference type="PANTHER" id="PTHR43584">
    <property type="entry name" value="NUCLEOTIDYL TRANSFERASE"/>
    <property type="match status" value="1"/>
</dbReference>
<reference evidence="4 5" key="1">
    <citation type="submission" date="2016-10" db="EMBL/GenBank/DDBJ databases">
        <authorList>
            <person name="Varghese N."/>
            <person name="Submissions S."/>
        </authorList>
    </citation>
    <scope>NUCLEOTIDE SEQUENCE [LARGE SCALE GENOMIC DNA]</scope>
    <source>
        <strain evidence="4 5">DSM 16392</strain>
    </source>
</reference>
<dbReference type="InterPro" id="IPR005835">
    <property type="entry name" value="NTP_transferase_dom"/>
</dbReference>
<keyword evidence="2" id="KW-0548">Nucleotidyltransferase</keyword>
<dbReference type="SUPFAM" id="SSF53448">
    <property type="entry name" value="Nucleotide-diphospho-sugar transferases"/>
    <property type="match status" value="1"/>
</dbReference>
<dbReference type="InterPro" id="IPR029044">
    <property type="entry name" value="Nucleotide-diphossugar_trans"/>
</dbReference>
<dbReference type="Proteomes" id="UP000199598">
    <property type="component" value="Unassembled WGS sequence"/>
</dbReference>
<name>A0A1I3VX37_9HYPH</name>
<dbReference type="CDD" id="cd06422">
    <property type="entry name" value="NTP_transferase_like_1"/>
    <property type="match status" value="1"/>
</dbReference>
<comment type="caution">
    <text evidence="4">The sequence shown here is derived from an EMBL/GenBank/DDBJ whole genome shotgun (WGS) entry which is preliminary data.</text>
</comment>
<organism evidence="4 5">
    <name type="scientific">Pseudovibrio ascidiaceicola</name>
    <dbReference type="NCBI Taxonomy" id="285279"/>
    <lineage>
        <taxon>Bacteria</taxon>
        <taxon>Pseudomonadati</taxon>
        <taxon>Pseudomonadota</taxon>
        <taxon>Alphaproteobacteria</taxon>
        <taxon>Hyphomicrobiales</taxon>
        <taxon>Stappiaceae</taxon>
        <taxon>Pseudovibrio</taxon>
    </lineage>
</organism>
<protein>
    <submittedName>
        <fullName evidence="4">Nucleotidyl transferase</fullName>
    </submittedName>
</protein>
<dbReference type="Pfam" id="PF00483">
    <property type="entry name" value="NTP_transferase"/>
    <property type="match status" value="1"/>
</dbReference>
<dbReference type="RefSeq" id="WP_093517068.1">
    <property type="nucleotide sequence ID" value="NZ_FOSK01000001.1"/>
</dbReference>
<dbReference type="Gene3D" id="3.90.550.10">
    <property type="entry name" value="Spore Coat Polysaccharide Biosynthesis Protein SpsA, Chain A"/>
    <property type="match status" value="1"/>
</dbReference>
<proteinExistence type="predicted"/>
<dbReference type="EMBL" id="FOSK01000001">
    <property type="protein sequence ID" value="SFJ98796.1"/>
    <property type="molecule type" value="Genomic_DNA"/>
</dbReference>
<dbReference type="PANTHER" id="PTHR43584:SF8">
    <property type="entry name" value="N-ACETYLMURAMATE ALPHA-1-PHOSPHATE URIDYLYLTRANSFERASE"/>
    <property type="match status" value="1"/>
</dbReference>
<evidence type="ECO:0000313" key="5">
    <source>
        <dbReference type="Proteomes" id="UP000199598"/>
    </source>
</evidence>
<gene>
    <name evidence="4" type="ORF">SAMN04488518_101626</name>
</gene>
<evidence type="ECO:0000259" key="3">
    <source>
        <dbReference type="Pfam" id="PF00483"/>
    </source>
</evidence>
<accession>A0A1I3VX37</accession>